<organism evidence="1">
    <name type="scientific">marine sediment metagenome</name>
    <dbReference type="NCBI Taxonomy" id="412755"/>
    <lineage>
        <taxon>unclassified sequences</taxon>
        <taxon>metagenomes</taxon>
        <taxon>ecological metagenomes</taxon>
    </lineage>
</organism>
<evidence type="ECO:0000313" key="1">
    <source>
        <dbReference type="EMBL" id="KKL53600.1"/>
    </source>
</evidence>
<name>A0A0F9F8Q6_9ZZZZ</name>
<evidence type="ECO:0008006" key="2">
    <source>
        <dbReference type="Google" id="ProtNLM"/>
    </source>
</evidence>
<dbReference type="AlphaFoldDB" id="A0A0F9F8Q6"/>
<dbReference type="EMBL" id="LAZR01031491">
    <property type="protein sequence ID" value="KKL53600.1"/>
    <property type="molecule type" value="Genomic_DNA"/>
</dbReference>
<accession>A0A0F9F8Q6</accession>
<reference evidence="1" key="1">
    <citation type="journal article" date="2015" name="Nature">
        <title>Complex archaea that bridge the gap between prokaryotes and eukaryotes.</title>
        <authorList>
            <person name="Spang A."/>
            <person name="Saw J.H."/>
            <person name="Jorgensen S.L."/>
            <person name="Zaremba-Niedzwiedzka K."/>
            <person name="Martijn J."/>
            <person name="Lind A.E."/>
            <person name="van Eijk R."/>
            <person name="Schleper C."/>
            <person name="Guy L."/>
            <person name="Ettema T.J."/>
        </authorList>
    </citation>
    <scope>NUCLEOTIDE SEQUENCE</scope>
</reference>
<proteinExistence type="predicted"/>
<protein>
    <recommendedName>
        <fullName evidence="2">Apea-like HEPN domain-containing protein</fullName>
    </recommendedName>
</protein>
<gene>
    <name evidence="1" type="ORF">LCGC14_2273810</name>
</gene>
<sequence>MTEYSDNQRLIEVLKEDIDIFREGIRKNSISLSTDRSDFFNLNLFMELTKKYCFNNESKTNYRPTVIIPPETKSKIVPISIIPVPEERLDLFKKVVLKEFDERIMSIPSNMCIHHPDFCTTKDLYYRYFYALGSETSWQISNVDLVFQELIDQWNRALKSEIISVTLLLPLDSISVIGKDPLETDNKFQIKNESFRIREKRENRIDWIYFTTLLTYKTDISVKSFPNNTSNDLNEYEEDYQKCKKEYQDKIKELHLFVISLYLNGYEFKWRSPILKLPWWFDPELFDFDKLQRRKRVKTFLEREANNEISSVFSDLKRSALLDKDGVILNSYYRFIQHDVINEYFIIDAFTFFEAMLARGSNLYVGVRLGLNGGAILAKDMEEFWDIKNFMQRGYGIRSTVVHGSNWLQS</sequence>
<comment type="caution">
    <text evidence="1">The sequence shown here is derived from an EMBL/GenBank/DDBJ whole genome shotgun (WGS) entry which is preliminary data.</text>
</comment>